<evidence type="ECO:0000313" key="2">
    <source>
        <dbReference type="Proteomes" id="UP001055811"/>
    </source>
</evidence>
<comment type="caution">
    <text evidence="1">The sequence shown here is derived from an EMBL/GenBank/DDBJ whole genome shotgun (WGS) entry which is preliminary data.</text>
</comment>
<evidence type="ECO:0000313" key="1">
    <source>
        <dbReference type="EMBL" id="KAI3720600.1"/>
    </source>
</evidence>
<organism evidence="1 2">
    <name type="scientific">Cichorium intybus</name>
    <name type="common">Chicory</name>
    <dbReference type="NCBI Taxonomy" id="13427"/>
    <lineage>
        <taxon>Eukaryota</taxon>
        <taxon>Viridiplantae</taxon>
        <taxon>Streptophyta</taxon>
        <taxon>Embryophyta</taxon>
        <taxon>Tracheophyta</taxon>
        <taxon>Spermatophyta</taxon>
        <taxon>Magnoliopsida</taxon>
        <taxon>eudicotyledons</taxon>
        <taxon>Gunneridae</taxon>
        <taxon>Pentapetalae</taxon>
        <taxon>asterids</taxon>
        <taxon>campanulids</taxon>
        <taxon>Asterales</taxon>
        <taxon>Asteraceae</taxon>
        <taxon>Cichorioideae</taxon>
        <taxon>Cichorieae</taxon>
        <taxon>Cichoriinae</taxon>
        <taxon>Cichorium</taxon>
    </lineage>
</organism>
<accession>A0ACB9BF67</accession>
<gene>
    <name evidence="1" type="ORF">L2E82_31589</name>
</gene>
<dbReference type="Proteomes" id="UP001055811">
    <property type="component" value="Linkage Group LG06"/>
</dbReference>
<dbReference type="EMBL" id="CM042014">
    <property type="protein sequence ID" value="KAI3720600.1"/>
    <property type="molecule type" value="Genomic_DNA"/>
</dbReference>
<reference evidence="2" key="1">
    <citation type="journal article" date="2022" name="Mol. Ecol. Resour.">
        <title>The genomes of chicory, endive, great burdock and yacon provide insights into Asteraceae palaeo-polyploidization history and plant inulin production.</title>
        <authorList>
            <person name="Fan W."/>
            <person name="Wang S."/>
            <person name="Wang H."/>
            <person name="Wang A."/>
            <person name="Jiang F."/>
            <person name="Liu H."/>
            <person name="Zhao H."/>
            <person name="Xu D."/>
            <person name="Zhang Y."/>
        </authorList>
    </citation>
    <scope>NUCLEOTIDE SEQUENCE [LARGE SCALE GENOMIC DNA]</scope>
    <source>
        <strain evidence="2">cv. Punajuju</strain>
    </source>
</reference>
<sequence>MVFMGALLVSPLYMFTTLCILLQKIYCYMHNNGCSVVMLISCSAIAHLTCLLSHDSSELIRQSSDLPFLMDSALMEGLLVVYMWFGEYGQLNFKLALV</sequence>
<keyword evidence="2" id="KW-1185">Reference proteome</keyword>
<proteinExistence type="predicted"/>
<name>A0ACB9BF67_CICIN</name>
<reference evidence="1 2" key="2">
    <citation type="journal article" date="2022" name="Mol. Ecol. Resour.">
        <title>The genomes of chicory, endive, great burdock and yacon provide insights into Asteraceae paleo-polyploidization history and plant inulin production.</title>
        <authorList>
            <person name="Fan W."/>
            <person name="Wang S."/>
            <person name="Wang H."/>
            <person name="Wang A."/>
            <person name="Jiang F."/>
            <person name="Liu H."/>
            <person name="Zhao H."/>
            <person name="Xu D."/>
            <person name="Zhang Y."/>
        </authorList>
    </citation>
    <scope>NUCLEOTIDE SEQUENCE [LARGE SCALE GENOMIC DNA]</scope>
    <source>
        <strain evidence="2">cv. Punajuju</strain>
        <tissue evidence="1">Leaves</tissue>
    </source>
</reference>
<protein>
    <submittedName>
        <fullName evidence="1">Uncharacterized protein</fullName>
    </submittedName>
</protein>